<dbReference type="PANTHER" id="PTHR33221:SF15">
    <property type="entry name" value="HTH-TYPE TRANSCRIPTIONAL REGULATOR YWGB-RELATED"/>
    <property type="match status" value="1"/>
</dbReference>
<evidence type="ECO:0000313" key="2">
    <source>
        <dbReference type="Proteomes" id="UP000490980"/>
    </source>
</evidence>
<organism evidence="1 2">
    <name type="scientific">Luteibacter anthropi</name>
    <dbReference type="NCBI Taxonomy" id="564369"/>
    <lineage>
        <taxon>Bacteria</taxon>
        <taxon>Pseudomonadati</taxon>
        <taxon>Pseudomonadota</taxon>
        <taxon>Gammaproteobacteria</taxon>
        <taxon>Lysobacterales</taxon>
        <taxon>Rhodanobacteraceae</taxon>
        <taxon>Luteibacter</taxon>
    </lineage>
</organism>
<dbReference type="PROSITE" id="PS51197">
    <property type="entry name" value="HTH_RRF2_2"/>
    <property type="match status" value="1"/>
</dbReference>
<dbReference type="AlphaFoldDB" id="A0A7X5U8E6"/>
<protein>
    <submittedName>
        <fullName evidence="1">Rrf2 family transcriptional regulator</fullName>
    </submittedName>
</protein>
<dbReference type="GO" id="GO:0005829">
    <property type="term" value="C:cytosol"/>
    <property type="evidence" value="ECO:0007669"/>
    <property type="project" value="TreeGrafter"/>
</dbReference>
<name>A0A7X5U8E6_9GAMM</name>
<dbReference type="PANTHER" id="PTHR33221">
    <property type="entry name" value="WINGED HELIX-TURN-HELIX TRANSCRIPTIONAL REGULATOR, RRF2 FAMILY"/>
    <property type="match status" value="1"/>
</dbReference>
<comment type="caution">
    <text evidence="1">The sequence shown here is derived from an EMBL/GenBank/DDBJ whole genome shotgun (WGS) entry which is preliminary data.</text>
</comment>
<evidence type="ECO:0000313" key="1">
    <source>
        <dbReference type="EMBL" id="NII05618.1"/>
    </source>
</evidence>
<dbReference type="Proteomes" id="UP000490980">
    <property type="component" value="Unassembled WGS sequence"/>
</dbReference>
<accession>A0A7X5U8E6</accession>
<dbReference type="RefSeq" id="WP_166946713.1">
    <property type="nucleotide sequence ID" value="NZ_JAARLZ010000002.1"/>
</dbReference>
<sequence>MRHDSRLSRMLHVLIHMASEDTAITSEQIGRMLGTNAAVVRRTMAGMREAGLVVSGRGPGGGWRLNRPLAEITLAQVYEAIDSPALFALGFSNAEPECLVEQEVNQALERTLAEARERLLRRFAEIRLSDILEGFDKRVAALR</sequence>
<dbReference type="Gene3D" id="1.10.10.10">
    <property type="entry name" value="Winged helix-like DNA-binding domain superfamily/Winged helix DNA-binding domain"/>
    <property type="match status" value="1"/>
</dbReference>
<dbReference type="SUPFAM" id="SSF46785">
    <property type="entry name" value="Winged helix' DNA-binding domain"/>
    <property type="match status" value="1"/>
</dbReference>
<gene>
    <name evidence="1" type="ORF">HBF25_04330</name>
</gene>
<proteinExistence type="predicted"/>
<dbReference type="EMBL" id="JAARLZ010000002">
    <property type="protein sequence ID" value="NII05618.1"/>
    <property type="molecule type" value="Genomic_DNA"/>
</dbReference>
<dbReference type="InterPro" id="IPR036388">
    <property type="entry name" value="WH-like_DNA-bd_sf"/>
</dbReference>
<dbReference type="Pfam" id="PF02082">
    <property type="entry name" value="Rrf2"/>
    <property type="match status" value="1"/>
</dbReference>
<dbReference type="InterPro" id="IPR036390">
    <property type="entry name" value="WH_DNA-bd_sf"/>
</dbReference>
<reference evidence="1 2" key="1">
    <citation type="submission" date="2020-03" db="EMBL/GenBank/DDBJ databases">
        <authorList>
            <person name="Lai Q."/>
        </authorList>
    </citation>
    <scope>NUCLEOTIDE SEQUENCE [LARGE SCALE GENOMIC DNA]</scope>
    <source>
        <strain evidence="1 2">CCUG 25036</strain>
    </source>
</reference>
<dbReference type="GO" id="GO:0003700">
    <property type="term" value="F:DNA-binding transcription factor activity"/>
    <property type="evidence" value="ECO:0007669"/>
    <property type="project" value="TreeGrafter"/>
</dbReference>
<dbReference type="InterPro" id="IPR000944">
    <property type="entry name" value="Tscrpt_reg_Rrf2"/>
</dbReference>
<keyword evidence="2" id="KW-1185">Reference proteome</keyword>